<keyword evidence="8 11" id="KW-0460">Magnesium</keyword>
<sequence length="404" mass="42936">MKSVADHLAECLAVAQPLPPFAVALGDAVGCVLAEDVRSLVDVPQADLAARDGYAVRVADVDGASRDNPVTLPMLEEVRADTVDPTAMVERTTVRISSGAVLPAGADAVIPIEATDQGRAEVRFFAGTREGENIRRQSEDFAAGEVLLRAGVRIGSRQVAVLASAGHSTVMVHPAPRVVVMAIGDELQEPGMPATRGKIYDANSHALSSAIRDAGAEVFRVGGVSDDKRELRELLEDQLVRADIIITTGGLSYGGGDTLKEVLSPLGTVRFDNVAMAPGRQLGVGRLEGETTVFCLPGSPVAAMTAFEVFIRPALRHMAGYSSINRRSIRAVVEKGWESPEGLREFVRARVVGNPHEGYRVEPLGDPGRPLLTALATANCLAIVPEEQRAVQVGDTLECVVWER</sequence>
<dbReference type="FunFam" id="3.40.980.10:FF:000004">
    <property type="entry name" value="Molybdopterin molybdenumtransferase"/>
    <property type="match status" value="1"/>
</dbReference>
<dbReference type="Pfam" id="PF03454">
    <property type="entry name" value="MoeA_C"/>
    <property type="match status" value="1"/>
</dbReference>
<evidence type="ECO:0000256" key="3">
    <source>
        <dbReference type="ARBA" id="ARBA00005046"/>
    </source>
</evidence>
<dbReference type="EC" id="2.10.1.1" evidence="11"/>
<comment type="similarity">
    <text evidence="4 11">Belongs to the MoeA family.</text>
</comment>
<evidence type="ECO:0000256" key="1">
    <source>
        <dbReference type="ARBA" id="ARBA00001946"/>
    </source>
</evidence>
<keyword evidence="9 11" id="KW-0501">Molybdenum cofactor biosynthesis</keyword>
<dbReference type="PANTHER" id="PTHR10192">
    <property type="entry name" value="MOLYBDOPTERIN BIOSYNTHESIS PROTEIN"/>
    <property type="match status" value="1"/>
</dbReference>
<dbReference type="AlphaFoldDB" id="A0A0W1KIH4"/>
<dbReference type="InterPro" id="IPR038987">
    <property type="entry name" value="MoeA-like"/>
</dbReference>
<dbReference type="NCBIfam" id="TIGR00177">
    <property type="entry name" value="molyb_syn"/>
    <property type="match status" value="1"/>
</dbReference>
<keyword evidence="7 11" id="KW-0479">Metal-binding</keyword>
<dbReference type="Gene3D" id="3.90.105.10">
    <property type="entry name" value="Molybdopterin biosynthesis moea protein, domain 2"/>
    <property type="match status" value="1"/>
</dbReference>
<dbReference type="InterPro" id="IPR005110">
    <property type="entry name" value="MoeA_linker/N"/>
</dbReference>
<feature type="domain" description="MoaB/Mog" evidence="12">
    <location>
        <begin position="179"/>
        <end position="317"/>
    </location>
</feature>
<keyword evidence="15" id="KW-1185">Reference proteome</keyword>
<dbReference type="GO" id="GO:0046872">
    <property type="term" value="F:metal ion binding"/>
    <property type="evidence" value="ECO:0007669"/>
    <property type="project" value="UniProtKB-UniRule"/>
</dbReference>
<reference evidence="13 15" key="1">
    <citation type="submission" date="2015-11" db="EMBL/GenBank/DDBJ databases">
        <title>Draft Genome Sequence of the Type Strain Trueperella bernardiae LCDC 89-0504T, Isolated from Blood Culture.</title>
        <authorList>
            <person name="Bernier A.-M."/>
            <person name="Bernard K."/>
        </authorList>
    </citation>
    <scope>NUCLEOTIDE SEQUENCE [LARGE SCALE GENOMIC DNA]</scope>
    <source>
        <strain evidence="13 15">LCDC 89-0504</strain>
    </source>
</reference>
<dbReference type="PANTHER" id="PTHR10192:SF5">
    <property type="entry name" value="GEPHYRIN"/>
    <property type="match status" value="1"/>
</dbReference>
<evidence type="ECO:0000313" key="13">
    <source>
        <dbReference type="EMBL" id="KTF03471.1"/>
    </source>
</evidence>
<dbReference type="OrthoDB" id="9804758at2"/>
<evidence type="ECO:0000259" key="12">
    <source>
        <dbReference type="SMART" id="SM00852"/>
    </source>
</evidence>
<dbReference type="UniPathway" id="UPA00344"/>
<comment type="pathway">
    <text evidence="3 11">Cofactor biosynthesis; molybdopterin biosynthesis.</text>
</comment>
<dbReference type="GO" id="GO:0006777">
    <property type="term" value="P:Mo-molybdopterin cofactor biosynthetic process"/>
    <property type="evidence" value="ECO:0007669"/>
    <property type="project" value="UniProtKB-UniRule"/>
</dbReference>
<keyword evidence="6 11" id="KW-0808">Transferase</keyword>
<dbReference type="STRING" id="59561.AQZ59_01598"/>
<comment type="catalytic activity">
    <reaction evidence="10">
        <text>adenylyl-molybdopterin + molybdate = Mo-molybdopterin + AMP + H(+)</text>
        <dbReference type="Rhea" id="RHEA:35047"/>
        <dbReference type="ChEBI" id="CHEBI:15378"/>
        <dbReference type="ChEBI" id="CHEBI:36264"/>
        <dbReference type="ChEBI" id="CHEBI:62727"/>
        <dbReference type="ChEBI" id="CHEBI:71302"/>
        <dbReference type="ChEBI" id="CHEBI:456215"/>
        <dbReference type="EC" id="2.10.1.1"/>
    </reaction>
</comment>
<dbReference type="PATRIC" id="fig|59561.3.peg.1592"/>
<comment type="caution">
    <text evidence="13">The sequence shown here is derived from an EMBL/GenBank/DDBJ whole genome shotgun (WGS) entry which is preliminary data.</text>
</comment>
<evidence type="ECO:0000256" key="6">
    <source>
        <dbReference type="ARBA" id="ARBA00022679"/>
    </source>
</evidence>
<dbReference type="SUPFAM" id="SSF63882">
    <property type="entry name" value="MoeA N-terminal region -like"/>
    <property type="match status" value="1"/>
</dbReference>
<gene>
    <name evidence="13" type="primary">moeA_2</name>
    <name evidence="13" type="ORF">AQZ59_01598</name>
    <name evidence="14" type="ORF">QP858_09075</name>
</gene>
<evidence type="ECO:0000256" key="2">
    <source>
        <dbReference type="ARBA" id="ARBA00002901"/>
    </source>
</evidence>
<reference evidence="14" key="2">
    <citation type="submission" date="2023-05" db="EMBL/GenBank/DDBJ databases">
        <title>Genomic Catalog of Human Bladder Bacteria.</title>
        <authorList>
            <person name="Du J."/>
        </authorList>
    </citation>
    <scope>NUCLEOTIDE SEQUENCE</scope>
    <source>
        <strain evidence="14">UMB1304A</strain>
    </source>
</reference>
<proteinExistence type="inferred from homology"/>
<dbReference type="InterPro" id="IPR005111">
    <property type="entry name" value="MoeA_C_domain_IV"/>
</dbReference>
<dbReference type="Proteomes" id="UP000054404">
    <property type="component" value="Unassembled WGS sequence"/>
</dbReference>
<accession>A0A0W1KIH4</accession>
<dbReference type="RefSeq" id="WP_062614119.1">
    <property type="nucleotide sequence ID" value="NZ_CALTZF010000035.1"/>
</dbReference>
<organism evidence="13 15">
    <name type="scientific">Trueperella bernardiae</name>
    <dbReference type="NCBI Taxonomy" id="59561"/>
    <lineage>
        <taxon>Bacteria</taxon>
        <taxon>Bacillati</taxon>
        <taxon>Actinomycetota</taxon>
        <taxon>Actinomycetes</taxon>
        <taxon>Actinomycetales</taxon>
        <taxon>Actinomycetaceae</taxon>
        <taxon>Trueperella</taxon>
    </lineage>
</organism>
<name>A0A0W1KIH4_9ACTO</name>
<evidence type="ECO:0000256" key="11">
    <source>
        <dbReference type="RuleBase" id="RU365090"/>
    </source>
</evidence>
<evidence type="ECO:0000256" key="8">
    <source>
        <dbReference type="ARBA" id="ARBA00022842"/>
    </source>
</evidence>
<dbReference type="CDD" id="cd00887">
    <property type="entry name" value="MoeA"/>
    <property type="match status" value="1"/>
</dbReference>
<dbReference type="Gene3D" id="3.40.980.10">
    <property type="entry name" value="MoaB/Mog-like domain"/>
    <property type="match status" value="1"/>
</dbReference>
<dbReference type="Pfam" id="PF00994">
    <property type="entry name" value="MoCF_biosynth"/>
    <property type="match status" value="1"/>
</dbReference>
<dbReference type="SUPFAM" id="SSF53218">
    <property type="entry name" value="Molybdenum cofactor biosynthesis proteins"/>
    <property type="match status" value="1"/>
</dbReference>
<dbReference type="InterPro" id="IPR001453">
    <property type="entry name" value="MoaB/Mog_dom"/>
</dbReference>
<evidence type="ECO:0000256" key="7">
    <source>
        <dbReference type="ARBA" id="ARBA00022723"/>
    </source>
</evidence>
<dbReference type="Pfam" id="PF03453">
    <property type="entry name" value="MoeA_N"/>
    <property type="match status" value="1"/>
</dbReference>
<evidence type="ECO:0000256" key="5">
    <source>
        <dbReference type="ARBA" id="ARBA00022505"/>
    </source>
</evidence>
<keyword evidence="5 11" id="KW-0500">Molybdenum</keyword>
<evidence type="ECO:0000313" key="15">
    <source>
        <dbReference type="Proteomes" id="UP000054404"/>
    </source>
</evidence>
<dbReference type="SUPFAM" id="SSF63867">
    <property type="entry name" value="MoeA C-terminal domain-like"/>
    <property type="match status" value="1"/>
</dbReference>
<evidence type="ECO:0000256" key="10">
    <source>
        <dbReference type="ARBA" id="ARBA00047317"/>
    </source>
</evidence>
<evidence type="ECO:0000256" key="9">
    <source>
        <dbReference type="ARBA" id="ARBA00023150"/>
    </source>
</evidence>
<dbReference type="SMART" id="SM00852">
    <property type="entry name" value="MoCF_biosynth"/>
    <property type="match status" value="1"/>
</dbReference>
<dbReference type="InterPro" id="IPR036425">
    <property type="entry name" value="MoaB/Mog-like_dom_sf"/>
</dbReference>
<dbReference type="Gene3D" id="2.40.340.10">
    <property type="entry name" value="MoeA, C-terminal, domain IV"/>
    <property type="match status" value="1"/>
</dbReference>
<dbReference type="EMBL" id="LNIZ01000009">
    <property type="protein sequence ID" value="KTF03471.1"/>
    <property type="molecule type" value="Genomic_DNA"/>
</dbReference>
<dbReference type="Proteomes" id="UP001225576">
    <property type="component" value="Unassembled WGS sequence"/>
</dbReference>
<dbReference type="NCBIfam" id="NF045515">
    <property type="entry name" value="Glp_gephyrin"/>
    <property type="match status" value="1"/>
</dbReference>
<comment type="function">
    <text evidence="2 11">Catalyzes the insertion of molybdate into adenylated molybdopterin with the concomitant release of AMP.</text>
</comment>
<dbReference type="Gene3D" id="2.170.190.11">
    <property type="entry name" value="Molybdopterin biosynthesis moea protein, domain 3"/>
    <property type="match status" value="1"/>
</dbReference>
<dbReference type="InterPro" id="IPR036688">
    <property type="entry name" value="MoeA_C_domain_IV_sf"/>
</dbReference>
<protein>
    <recommendedName>
        <fullName evidence="11">Molybdopterin molybdenumtransferase</fullName>
        <ecNumber evidence="11">2.10.1.1</ecNumber>
    </recommendedName>
</protein>
<evidence type="ECO:0000256" key="4">
    <source>
        <dbReference type="ARBA" id="ARBA00010763"/>
    </source>
</evidence>
<comment type="cofactor">
    <cofactor evidence="1 11">
        <name>Mg(2+)</name>
        <dbReference type="ChEBI" id="CHEBI:18420"/>
    </cofactor>
</comment>
<evidence type="ECO:0000313" key="14">
    <source>
        <dbReference type="EMBL" id="MDK8602608.1"/>
    </source>
</evidence>
<dbReference type="GO" id="GO:0005829">
    <property type="term" value="C:cytosol"/>
    <property type="evidence" value="ECO:0007669"/>
    <property type="project" value="TreeGrafter"/>
</dbReference>
<dbReference type="GO" id="GO:0061599">
    <property type="term" value="F:molybdopterin molybdotransferase activity"/>
    <property type="evidence" value="ECO:0007669"/>
    <property type="project" value="UniProtKB-UniRule"/>
</dbReference>
<dbReference type="EMBL" id="JASPDQ010000027">
    <property type="protein sequence ID" value="MDK8602608.1"/>
    <property type="molecule type" value="Genomic_DNA"/>
</dbReference>
<dbReference type="InterPro" id="IPR036135">
    <property type="entry name" value="MoeA_linker/N_sf"/>
</dbReference>